<dbReference type="Proteomes" id="UP000219602">
    <property type="component" value="Chromosome RC"/>
</dbReference>
<evidence type="ECO:0000256" key="1">
    <source>
        <dbReference type="SAM" id="MobiDB-lite"/>
    </source>
</evidence>
<organism evidence="2 3">
    <name type="scientific">Fusarium oxysporum f. sp. radicis-cucumerinum</name>
    <dbReference type="NCBI Taxonomy" id="327505"/>
    <lineage>
        <taxon>Eukaryota</taxon>
        <taxon>Fungi</taxon>
        <taxon>Dikarya</taxon>
        <taxon>Ascomycota</taxon>
        <taxon>Pezizomycotina</taxon>
        <taxon>Sordariomycetes</taxon>
        <taxon>Hypocreomycetidae</taxon>
        <taxon>Hypocreales</taxon>
        <taxon>Nectriaceae</taxon>
        <taxon>Fusarium</taxon>
        <taxon>Fusarium oxysporum species complex</taxon>
    </lineage>
</organism>
<reference evidence="2 3" key="2">
    <citation type="journal article" date="2017" name="Sci. Rep.">
        <title>A mobile pathogenicity chromosome in Fusarium oxysporum for infection of multiple cucurbit species.</title>
        <authorList>
            <person name="van Dam P."/>
            <person name="Fokkens L."/>
            <person name="Ayukawa Y."/>
            <person name="van der Gragt M."/>
            <person name="Ter Horst A."/>
            <person name="Brankovics B."/>
            <person name="Houterman P.M."/>
            <person name="Arie T."/>
            <person name="Rep M."/>
        </authorList>
    </citation>
    <scope>NUCLEOTIDE SEQUENCE [LARGE SCALE GENOMIC DNA]</scope>
    <source>
        <strain evidence="2 3">Forc016</strain>
    </source>
</reference>
<name>A0A2H3GBA9_FUSOX</name>
<comment type="caution">
    <text evidence="2">The sequence shown here is derived from an EMBL/GenBank/DDBJ whole genome shotgun (WGS) entry which is preliminary data.</text>
</comment>
<sequence length="162" mass="18527">MSGCTDNREIKFLARYEEPGETRFIEPGESFCVCEELSPEAGTASGEMYTQDIRLQLVIYPKTLQPPQPEPGSLAPLQQDTVSDILNTDVSGELKKKKECYMERNGSRQRINRRKALKAAYTGKKFHKYNRANGPSRLQGDSGVTMRQKTLDKDFRKYRNKK</sequence>
<dbReference type="EMBL" id="MABQ02000012">
    <property type="protein sequence ID" value="PCD22249.1"/>
    <property type="molecule type" value="Genomic_DNA"/>
</dbReference>
<feature type="compositionally biased region" description="Basic and acidic residues" evidence="1">
    <location>
        <begin position="149"/>
        <end position="162"/>
    </location>
</feature>
<gene>
    <name evidence="2" type="ORF">AU210_016039</name>
</gene>
<dbReference type="AlphaFoldDB" id="A0A2H3GBA9"/>
<evidence type="ECO:0000313" key="3">
    <source>
        <dbReference type="Proteomes" id="UP000219602"/>
    </source>
</evidence>
<accession>A0A2H3GBA9</accession>
<reference evidence="2 3" key="1">
    <citation type="journal article" date="2016" name="Environ. Microbiol.">
        <title>Effector profiles distinguish formae speciales of Fusarium oxysporum.</title>
        <authorList>
            <person name="van Dam P."/>
            <person name="Fokkens L."/>
            <person name="Schmidt S.M."/>
            <person name="Linmans J.H."/>
            <person name="Kistler H.C."/>
            <person name="Ma L.J."/>
            <person name="Rep M."/>
        </authorList>
    </citation>
    <scope>NUCLEOTIDE SEQUENCE [LARGE SCALE GENOMIC DNA]</scope>
    <source>
        <strain evidence="2 3">Forc016</strain>
    </source>
</reference>
<proteinExistence type="predicted"/>
<protein>
    <submittedName>
        <fullName evidence="2">Uncharacterized protein</fullName>
    </submittedName>
</protein>
<feature type="region of interest" description="Disordered" evidence="1">
    <location>
        <begin position="128"/>
        <end position="162"/>
    </location>
</feature>
<evidence type="ECO:0000313" key="2">
    <source>
        <dbReference type="EMBL" id="PCD22249.1"/>
    </source>
</evidence>